<protein>
    <submittedName>
        <fullName evidence="1">Uncharacterized protein</fullName>
    </submittedName>
</protein>
<dbReference type="RefSeq" id="WP_134021476.1">
    <property type="nucleotide sequence ID" value="NZ_SOEC01000035.1"/>
</dbReference>
<evidence type="ECO:0000313" key="1">
    <source>
        <dbReference type="EMBL" id="TDX21599.1"/>
    </source>
</evidence>
<sequence length="106" mass="11573">MTNPIIRNGRSLEERIKFDHGLTIGRHLVLFTLGEHSRVALVEIGPRGAVSYLAKPGAGDMYSSWSRIKGDDSSGIQGAVIVWGARDPELMRMFDGEPVATIPVQV</sequence>
<dbReference type="EMBL" id="SOEC01000035">
    <property type="protein sequence ID" value="TDX21599.1"/>
    <property type="molecule type" value="Genomic_DNA"/>
</dbReference>
<comment type="caution">
    <text evidence="1">The sequence shown here is derived from an EMBL/GenBank/DDBJ whole genome shotgun (WGS) entry which is preliminary data.</text>
</comment>
<proteinExistence type="predicted"/>
<name>A0A4R8F871_9GAMM</name>
<gene>
    <name evidence="1" type="ORF">DFO67_1359</name>
</gene>
<accession>A0A4R8F871</accession>
<organism evidence="1 2">
    <name type="scientific">Modicisalibacter xianhensis</name>
    <dbReference type="NCBI Taxonomy" id="442341"/>
    <lineage>
        <taxon>Bacteria</taxon>
        <taxon>Pseudomonadati</taxon>
        <taxon>Pseudomonadota</taxon>
        <taxon>Gammaproteobacteria</taxon>
        <taxon>Oceanospirillales</taxon>
        <taxon>Halomonadaceae</taxon>
        <taxon>Modicisalibacter</taxon>
    </lineage>
</organism>
<reference evidence="1 2" key="1">
    <citation type="submission" date="2019-03" db="EMBL/GenBank/DDBJ databases">
        <title>Freshwater and sediment microbial communities from various areas in North America, analyzing microbe dynamics in response to fracking.</title>
        <authorList>
            <person name="Lamendella R."/>
        </authorList>
    </citation>
    <scope>NUCLEOTIDE SEQUENCE [LARGE SCALE GENOMIC DNA]</scope>
    <source>
        <strain evidence="1 2">6_TX</strain>
    </source>
</reference>
<dbReference type="AlphaFoldDB" id="A0A4R8F871"/>
<evidence type="ECO:0000313" key="2">
    <source>
        <dbReference type="Proteomes" id="UP000294489"/>
    </source>
</evidence>
<dbReference type="Proteomes" id="UP000294489">
    <property type="component" value="Unassembled WGS sequence"/>
</dbReference>